<sequence length="245" mass="27716">MRFSEYTTISPMGDAAIRIEFNEAMSVQQYHMMQLLIQHIEDAELPYEEIVPSFQVITVLFNPLDVKKKIHNRQNPYQWLEEKICIILQQEITVTEQMEEVVEIPVCYGGEFGPDLEEVANYHGITPGEVIQKHTERDYFVYMLGFAPGFPYLGGLDESLATPRKQTPRLKIEAGSVGIAGSQTGVYSIETPGGWQIIGRTPTALFTPEAENPTLLRAGVWIRFYPISIEEYHALKGESLCQSLA</sequence>
<comment type="caution">
    <text evidence="5">The sequence shown here is derived from an EMBL/GenBank/DDBJ whole genome shotgun (WGS) entry which is preliminary data.</text>
</comment>
<dbReference type="InterPro" id="IPR029000">
    <property type="entry name" value="Cyclophilin-like_dom_sf"/>
</dbReference>
<dbReference type="RefSeq" id="WP_121176465.1">
    <property type="nucleotide sequence ID" value="NZ_JBBCRB010000004.1"/>
</dbReference>
<evidence type="ECO:0000313" key="5">
    <source>
        <dbReference type="EMBL" id="MEL5987813.1"/>
    </source>
</evidence>
<dbReference type="PANTHER" id="PTHR34698">
    <property type="entry name" value="5-OXOPROLINASE SUBUNIT B"/>
    <property type="match status" value="1"/>
</dbReference>
<evidence type="ECO:0000259" key="4">
    <source>
        <dbReference type="SMART" id="SM00796"/>
    </source>
</evidence>
<dbReference type="SMART" id="SM00796">
    <property type="entry name" value="AHS1"/>
    <property type="match status" value="1"/>
</dbReference>
<gene>
    <name evidence="5" type="primary">pxpB</name>
    <name evidence="5" type="ORF">AAF454_05230</name>
</gene>
<dbReference type="Gene3D" id="3.30.1360.40">
    <property type="match status" value="1"/>
</dbReference>
<dbReference type="PANTHER" id="PTHR34698:SF2">
    <property type="entry name" value="5-OXOPROLINASE SUBUNIT B"/>
    <property type="match status" value="1"/>
</dbReference>
<dbReference type="NCBIfam" id="TIGR00370">
    <property type="entry name" value="5-oxoprolinase subunit PxpB"/>
    <property type="match status" value="1"/>
</dbReference>
<dbReference type="Proteomes" id="UP001398420">
    <property type="component" value="Unassembled WGS sequence"/>
</dbReference>
<evidence type="ECO:0000256" key="1">
    <source>
        <dbReference type="ARBA" id="ARBA00022741"/>
    </source>
</evidence>
<dbReference type="GO" id="GO:0017168">
    <property type="term" value="F:5-oxoprolinase (ATP-hydrolyzing) activity"/>
    <property type="evidence" value="ECO:0007669"/>
    <property type="project" value="UniProtKB-EC"/>
</dbReference>
<protein>
    <submittedName>
        <fullName evidence="5">5-oxoprolinase subunit PxpB</fullName>
        <ecNumber evidence="5">3.5.2.9</ecNumber>
    </submittedName>
</protein>
<dbReference type="Gene3D" id="2.40.100.10">
    <property type="entry name" value="Cyclophilin-like"/>
    <property type="match status" value="1"/>
</dbReference>
<keyword evidence="6" id="KW-1185">Reference proteome</keyword>
<dbReference type="SUPFAM" id="SSF50891">
    <property type="entry name" value="Cyclophilin-like"/>
    <property type="match status" value="1"/>
</dbReference>
<evidence type="ECO:0000256" key="3">
    <source>
        <dbReference type="ARBA" id="ARBA00022840"/>
    </source>
</evidence>
<dbReference type="InterPro" id="IPR003833">
    <property type="entry name" value="CT_C_D"/>
</dbReference>
<keyword evidence="2 5" id="KW-0378">Hydrolase</keyword>
<dbReference type="EMBL" id="JBCEWA010000003">
    <property type="protein sequence ID" value="MEL5987813.1"/>
    <property type="molecule type" value="Genomic_DNA"/>
</dbReference>
<reference evidence="5 6" key="1">
    <citation type="submission" date="2024-04" db="EMBL/GenBank/DDBJ databases">
        <authorList>
            <person name="Wu Y.S."/>
            <person name="Zhang L."/>
        </authorList>
    </citation>
    <scope>NUCLEOTIDE SEQUENCE [LARGE SCALE GENOMIC DNA]</scope>
    <source>
        <strain evidence="5 6">KG-01</strain>
    </source>
</reference>
<keyword evidence="1" id="KW-0547">Nucleotide-binding</keyword>
<organism evidence="5 6">
    <name type="scientific">Kurthia gibsonii</name>
    <dbReference type="NCBI Taxonomy" id="33946"/>
    <lineage>
        <taxon>Bacteria</taxon>
        <taxon>Bacillati</taxon>
        <taxon>Bacillota</taxon>
        <taxon>Bacilli</taxon>
        <taxon>Bacillales</taxon>
        <taxon>Caryophanaceae</taxon>
        <taxon>Kurthia</taxon>
    </lineage>
</organism>
<accession>A0ABU9LIT1</accession>
<dbReference type="SUPFAM" id="SSF160467">
    <property type="entry name" value="PH0987 N-terminal domain-like"/>
    <property type="match status" value="1"/>
</dbReference>
<dbReference type="Pfam" id="PF02682">
    <property type="entry name" value="CT_C_D"/>
    <property type="match status" value="1"/>
</dbReference>
<evidence type="ECO:0000313" key="6">
    <source>
        <dbReference type="Proteomes" id="UP001398420"/>
    </source>
</evidence>
<proteinExistence type="predicted"/>
<dbReference type="InterPro" id="IPR010016">
    <property type="entry name" value="PxpB"/>
</dbReference>
<keyword evidence="3" id="KW-0067">ATP-binding</keyword>
<name>A0ABU9LIT1_9BACL</name>
<feature type="domain" description="Carboxyltransferase" evidence="4">
    <location>
        <begin position="7"/>
        <end position="216"/>
    </location>
</feature>
<evidence type="ECO:0000256" key="2">
    <source>
        <dbReference type="ARBA" id="ARBA00022801"/>
    </source>
</evidence>
<dbReference type="EC" id="3.5.2.9" evidence="5"/>